<keyword evidence="2" id="KW-0472">Membrane</keyword>
<feature type="transmembrane region" description="Helical" evidence="2">
    <location>
        <begin position="137"/>
        <end position="155"/>
    </location>
</feature>
<evidence type="ECO:0000313" key="4">
    <source>
        <dbReference type="Proteomes" id="UP001598251"/>
    </source>
</evidence>
<sequence>MQLDVVRSLLQPELIVAIALIAVMGDALLPVLPSGSLVLAAASFSLGSGAADLALTLAVAAASFLGDLALVSVVRSRSGRIGARVARHARTAAAAQQMRTALTRRLGRATLAARFVPGGRTMLGLVVDGAPEQRRAYLSWSALGGLAWAGYLVGLGRLNGLWFDARWIGFTVSAAAGVTISALVARAVRRSSARGVDAKGGSGSSSTEGRNISPTVPAPVRSAAPTRTAGPLPGFPLARRSAPEGVSRFPVAAGRASVRGVPLSPLPPPRRGGAGRASHPPPDGRRQRIGGAAPPVLLRFP</sequence>
<comment type="caution">
    <text evidence="3">The sequence shown here is derived from an EMBL/GenBank/DDBJ whole genome shotgun (WGS) entry which is preliminary data.</text>
</comment>
<evidence type="ECO:0000256" key="1">
    <source>
        <dbReference type="SAM" id="MobiDB-lite"/>
    </source>
</evidence>
<keyword evidence="4" id="KW-1185">Reference proteome</keyword>
<feature type="transmembrane region" description="Helical" evidence="2">
    <location>
        <begin position="167"/>
        <end position="185"/>
    </location>
</feature>
<dbReference type="EMBL" id="JBHXOF010000014">
    <property type="protein sequence ID" value="MFD4215597.1"/>
    <property type="molecule type" value="Genomic_DNA"/>
</dbReference>
<dbReference type="RefSeq" id="WP_280929236.1">
    <property type="nucleotide sequence ID" value="NZ_JBHXLY010000038.1"/>
</dbReference>
<evidence type="ECO:0000256" key="2">
    <source>
        <dbReference type="SAM" id="Phobius"/>
    </source>
</evidence>
<keyword evidence="2" id="KW-1133">Transmembrane helix</keyword>
<name>A0ABW6EMG2_9ACTN</name>
<dbReference type="Proteomes" id="UP001598251">
    <property type="component" value="Unassembled WGS sequence"/>
</dbReference>
<feature type="region of interest" description="Disordered" evidence="1">
    <location>
        <begin position="259"/>
        <end position="301"/>
    </location>
</feature>
<keyword evidence="2" id="KW-0812">Transmembrane</keyword>
<accession>A0ABW6EMG2</accession>
<proteinExistence type="predicted"/>
<gene>
    <name evidence="3" type="ORF">ACFWSS_22235</name>
</gene>
<organism evidence="3 4">
    <name type="scientific">Streptomyces sindenensis</name>
    <dbReference type="NCBI Taxonomy" id="67363"/>
    <lineage>
        <taxon>Bacteria</taxon>
        <taxon>Bacillati</taxon>
        <taxon>Actinomycetota</taxon>
        <taxon>Actinomycetes</taxon>
        <taxon>Kitasatosporales</taxon>
        <taxon>Streptomycetaceae</taxon>
        <taxon>Streptomyces</taxon>
    </lineage>
</organism>
<feature type="transmembrane region" description="Helical" evidence="2">
    <location>
        <begin position="12"/>
        <end position="33"/>
    </location>
</feature>
<feature type="compositionally biased region" description="Polar residues" evidence="1">
    <location>
        <begin position="204"/>
        <end position="214"/>
    </location>
</feature>
<feature type="transmembrane region" description="Helical" evidence="2">
    <location>
        <begin position="53"/>
        <end position="74"/>
    </location>
</feature>
<feature type="region of interest" description="Disordered" evidence="1">
    <location>
        <begin position="193"/>
        <end position="239"/>
    </location>
</feature>
<reference evidence="3 4" key="1">
    <citation type="submission" date="2024-09" db="EMBL/GenBank/DDBJ databases">
        <title>The Natural Products Discovery Center: Release of the First 8490 Sequenced Strains for Exploring Actinobacteria Biosynthetic Diversity.</title>
        <authorList>
            <person name="Kalkreuter E."/>
            <person name="Kautsar S.A."/>
            <person name="Yang D."/>
            <person name="Bader C.D."/>
            <person name="Teijaro C.N."/>
            <person name="Fluegel L."/>
            <person name="Davis C.M."/>
            <person name="Simpson J.R."/>
            <person name="Lauterbach L."/>
            <person name="Steele A.D."/>
            <person name="Gui C."/>
            <person name="Meng S."/>
            <person name="Li G."/>
            <person name="Viehrig K."/>
            <person name="Ye F."/>
            <person name="Su P."/>
            <person name="Kiefer A.F."/>
            <person name="Nichols A."/>
            <person name="Cepeda A.J."/>
            <person name="Yan W."/>
            <person name="Fan B."/>
            <person name="Jiang Y."/>
            <person name="Adhikari A."/>
            <person name="Zheng C.-J."/>
            <person name="Schuster L."/>
            <person name="Cowan T.M."/>
            <person name="Smanski M.J."/>
            <person name="Chevrette M.G."/>
            <person name="De Carvalho L.P.S."/>
            <person name="Shen B."/>
        </authorList>
    </citation>
    <scope>NUCLEOTIDE SEQUENCE [LARGE SCALE GENOMIC DNA]</scope>
    <source>
        <strain evidence="3 4">NPDC058546</strain>
    </source>
</reference>
<protein>
    <submittedName>
        <fullName evidence="3">DedA family protein</fullName>
    </submittedName>
</protein>
<evidence type="ECO:0000313" key="3">
    <source>
        <dbReference type="EMBL" id="MFD4215597.1"/>
    </source>
</evidence>